<dbReference type="AlphaFoldDB" id="A0A222E7W4"/>
<keyword evidence="4 7" id="KW-0812">Transmembrane</keyword>
<dbReference type="InterPro" id="IPR050366">
    <property type="entry name" value="BP-dependent_transpt_permease"/>
</dbReference>
<dbReference type="PANTHER" id="PTHR43386">
    <property type="entry name" value="OLIGOPEPTIDE TRANSPORT SYSTEM PERMEASE PROTEIN APPC"/>
    <property type="match status" value="1"/>
</dbReference>
<proteinExistence type="inferred from homology"/>
<feature type="transmembrane region" description="Helical" evidence="7">
    <location>
        <begin position="191"/>
        <end position="213"/>
    </location>
</feature>
<reference evidence="9 10" key="1">
    <citation type="submission" date="2017-07" db="EMBL/GenBank/DDBJ databases">
        <title>Genome Sequence of Antarctobacter heliothermus Strain SMS3 Isolated from a culture of the Diatom Skeletonema marinoi.</title>
        <authorList>
            <person name="Topel M."/>
            <person name="Pinder M.I.M."/>
            <person name="Johansson O.N."/>
            <person name="Kourtchenko O."/>
            <person name="Godhe A."/>
            <person name="Clarke A.K."/>
        </authorList>
    </citation>
    <scope>NUCLEOTIDE SEQUENCE [LARGE SCALE GENOMIC DNA]</scope>
    <source>
        <strain evidence="9 10">SMS3</strain>
    </source>
</reference>
<dbReference type="Proteomes" id="UP000203589">
    <property type="component" value="Chromosome"/>
</dbReference>
<keyword evidence="6 7" id="KW-0472">Membrane</keyword>
<sequence>MTDSPQNDVIVTKDMPLQAIEALQDKEPSKPPRSRGKDVWDQFSKHKGAMFGLGFLTFITLAVLIGPWIYQVDPQKIDIRNKDFRPIYVALWDSGAKTGWLKPFGSDQLGRDQLAQMIAGGRASMAVGWAAMILSLVIGTAVGVAAGFFKRLDGFLMRTTDLFLSLPILPLVLLAVTLFRQPLRANFGPEGGMFILIVTMIAITSWMPTARIVRGDILAIKEREFILAARSIGTTPLKIIRRHLLPNVLSPIMVSAALGLATAIITESALSFLGVGFPSDFPTWGKMLADAVVRMEEFPERVLLPGIAISVTVLSVNYVGDGLRDALDPRIRGR</sequence>
<dbReference type="RefSeq" id="WP_094036102.1">
    <property type="nucleotide sequence ID" value="NZ_CP022540.1"/>
</dbReference>
<feature type="transmembrane region" description="Helical" evidence="7">
    <location>
        <begin position="50"/>
        <end position="70"/>
    </location>
</feature>
<dbReference type="SUPFAM" id="SSF161098">
    <property type="entry name" value="MetI-like"/>
    <property type="match status" value="1"/>
</dbReference>
<evidence type="ECO:0000256" key="6">
    <source>
        <dbReference type="ARBA" id="ARBA00023136"/>
    </source>
</evidence>
<evidence type="ECO:0000313" key="9">
    <source>
        <dbReference type="EMBL" id="ASP22299.1"/>
    </source>
</evidence>
<dbReference type="CDD" id="cd06261">
    <property type="entry name" value="TM_PBP2"/>
    <property type="match status" value="1"/>
</dbReference>
<keyword evidence="2 7" id="KW-0813">Transport</keyword>
<comment type="subcellular location">
    <subcellularLocation>
        <location evidence="1 7">Cell membrane</location>
        <topology evidence="1 7">Multi-pass membrane protein</topology>
    </subcellularLocation>
</comment>
<dbReference type="EMBL" id="CP022540">
    <property type="protein sequence ID" value="ASP22299.1"/>
    <property type="molecule type" value="Genomic_DNA"/>
</dbReference>
<feature type="transmembrane region" description="Helical" evidence="7">
    <location>
        <begin position="161"/>
        <end position="179"/>
    </location>
</feature>
<evidence type="ECO:0000256" key="3">
    <source>
        <dbReference type="ARBA" id="ARBA00022475"/>
    </source>
</evidence>
<accession>A0A222E7W4</accession>
<feature type="transmembrane region" description="Helical" evidence="7">
    <location>
        <begin position="248"/>
        <end position="277"/>
    </location>
</feature>
<evidence type="ECO:0000256" key="1">
    <source>
        <dbReference type="ARBA" id="ARBA00004651"/>
    </source>
</evidence>
<evidence type="ECO:0000313" key="10">
    <source>
        <dbReference type="Proteomes" id="UP000203589"/>
    </source>
</evidence>
<gene>
    <name evidence="9" type="ORF">ANTHELSMS3_03677</name>
</gene>
<name>A0A222E7W4_9RHOB</name>
<keyword evidence="5 7" id="KW-1133">Transmembrane helix</keyword>
<organism evidence="9 10">
    <name type="scientific">Antarctobacter heliothermus</name>
    <dbReference type="NCBI Taxonomy" id="74033"/>
    <lineage>
        <taxon>Bacteria</taxon>
        <taxon>Pseudomonadati</taxon>
        <taxon>Pseudomonadota</taxon>
        <taxon>Alphaproteobacteria</taxon>
        <taxon>Rhodobacterales</taxon>
        <taxon>Roseobacteraceae</taxon>
        <taxon>Antarctobacter</taxon>
    </lineage>
</organism>
<dbReference type="KEGG" id="aht:ANTHELSMS3_03677"/>
<protein>
    <submittedName>
        <fullName evidence="9">Oligopeptide transport system permease protein OppC</fullName>
    </submittedName>
</protein>
<evidence type="ECO:0000259" key="8">
    <source>
        <dbReference type="PROSITE" id="PS50928"/>
    </source>
</evidence>
<evidence type="ECO:0000256" key="2">
    <source>
        <dbReference type="ARBA" id="ARBA00022448"/>
    </source>
</evidence>
<dbReference type="Pfam" id="PF00528">
    <property type="entry name" value="BPD_transp_1"/>
    <property type="match status" value="1"/>
</dbReference>
<dbReference type="PANTHER" id="PTHR43386:SF23">
    <property type="entry name" value="ABC TRANSPORTER"/>
    <property type="match status" value="1"/>
</dbReference>
<dbReference type="GO" id="GO:0055085">
    <property type="term" value="P:transmembrane transport"/>
    <property type="evidence" value="ECO:0007669"/>
    <property type="project" value="InterPro"/>
</dbReference>
<dbReference type="PROSITE" id="PS50928">
    <property type="entry name" value="ABC_TM1"/>
    <property type="match status" value="1"/>
</dbReference>
<keyword evidence="3" id="KW-1003">Cell membrane</keyword>
<dbReference type="InterPro" id="IPR035906">
    <property type="entry name" value="MetI-like_sf"/>
</dbReference>
<comment type="similarity">
    <text evidence="7">Belongs to the binding-protein-dependent transport system permease family.</text>
</comment>
<dbReference type="GO" id="GO:0005886">
    <property type="term" value="C:plasma membrane"/>
    <property type="evidence" value="ECO:0007669"/>
    <property type="project" value="UniProtKB-SubCell"/>
</dbReference>
<dbReference type="InterPro" id="IPR000515">
    <property type="entry name" value="MetI-like"/>
</dbReference>
<dbReference type="OrthoDB" id="9766870at2"/>
<dbReference type="InterPro" id="IPR025966">
    <property type="entry name" value="OppC_N"/>
</dbReference>
<keyword evidence="10" id="KW-1185">Reference proteome</keyword>
<evidence type="ECO:0000256" key="4">
    <source>
        <dbReference type="ARBA" id="ARBA00022692"/>
    </source>
</evidence>
<evidence type="ECO:0000256" key="5">
    <source>
        <dbReference type="ARBA" id="ARBA00022989"/>
    </source>
</evidence>
<feature type="domain" description="ABC transmembrane type-1" evidence="8">
    <location>
        <begin position="121"/>
        <end position="320"/>
    </location>
</feature>
<feature type="transmembrane region" description="Helical" evidence="7">
    <location>
        <begin position="302"/>
        <end position="320"/>
    </location>
</feature>
<evidence type="ECO:0000256" key="7">
    <source>
        <dbReference type="RuleBase" id="RU363032"/>
    </source>
</evidence>
<dbReference type="Gene3D" id="1.10.3720.10">
    <property type="entry name" value="MetI-like"/>
    <property type="match status" value="1"/>
</dbReference>
<feature type="transmembrane region" description="Helical" evidence="7">
    <location>
        <begin position="126"/>
        <end position="149"/>
    </location>
</feature>
<dbReference type="Pfam" id="PF12911">
    <property type="entry name" value="OppC_N"/>
    <property type="match status" value="1"/>
</dbReference>